<dbReference type="OrthoDB" id="526867at2"/>
<gene>
    <name evidence="3" type="ORF">EV677_2970</name>
</gene>
<dbReference type="Pfam" id="PF04784">
    <property type="entry name" value="DUF547"/>
    <property type="match status" value="1"/>
</dbReference>
<evidence type="ECO:0000313" key="4">
    <source>
        <dbReference type="Proteomes" id="UP000294737"/>
    </source>
</evidence>
<evidence type="ECO:0000256" key="1">
    <source>
        <dbReference type="SAM" id="SignalP"/>
    </source>
</evidence>
<organism evidence="3 4">
    <name type="scientific">Herminiimonas fonticola</name>
    <dbReference type="NCBI Taxonomy" id="303380"/>
    <lineage>
        <taxon>Bacteria</taxon>
        <taxon>Pseudomonadati</taxon>
        <taxon>Pseudomonadota</taxon>
        <taxon>Betaproteobacteria</taxon>
        <taxon>Burkholderiales</taxon>
        <taxon>Oxalobacteraceae</taxon>
        <taxon>Herminiimonas</taxon>
    </lineage>
</organism>
<dbReference type="AlphaFoldDB" id="A0A4R6G160"/>
<keyword evidence="4" id="KW-1185">Reference proteome</keyword>
<name>A0A4R6G160_9BURK</name>
<accession>A0A4R6G160</accession>
<keyword evidence="1" id="KW-0732">Signal</keyword>
<evidence type="ECO:0000259" key="2">
    <source>
        <dbReference type="Pfam" id="PF04784"/>
    </source>
</evidence>
<protein>
    <submittedName>
        <fullName evidence="3">Uncharacterized protein DUF547</fullName>
    </submittedName>
</protein>
<reference evidence="3 4" key="1">
    <citation type="submission" date="2019-03" db="EMBL/GenBank/DDBJ databases">
        <title>Genomic Encyclopedia of Type Strains, Phase IV (KMG-IV): sequencing the most valuable type-strain genomes for metagenomic binning, comparative biology and taxonomic classification.</title>
        <authorList>
            <person name="Goeker M."/>
        </authorList>
    </citation>
    <scope>NUCLEOTIDE SEQUENCE [LARGE SCALE GENOMIC DNA]</scope>
    <source>
        <strain evidence="3 4">DSM 18555</strain>
    </source>
</reference>
<dbReference type="PANTHER" id="PTHR46361">
    <property type="entry name" value="ELECTRON CARRIER/ PROTEIN DISULFIDE OXIDOREDUCTASE"/>
    <property type="match status" value="1"/>
</dbReference>
<feature type="signal peptide" evidence="1">
    <location>
        <begin position="1"/>
        <end position="21"/>
    </location>
</feature>
<feature type="domain" description="DUF547" evidence="2">
    <location>
        <begin position="76"/>
        <end position="189"/>
    </location>
</feature>
<proteinExistence type="predicted"/>
<dbReference type="PANTHER" id="PTHR46361:SF3">
    <property type="entry name" value="ELECTRON CARRIER_ PROTEIN DISULFIDE OXIDOREDUCTASE"/>
    <property type="match status" value="1"/>
</dbReference>
<feature type="chain" id="PRO_5020652071" evidence="1">
    <location>
        <begin position="22"/>
        <end position="270"/>
    </location>
</feature>
<dbReference type="EMBL" id="SNWF01000010">
    <property type="protein sequence ID" value="TDN87450.1"/>
    <property type="molecule type" value="Genomic_DNA"/>
</dbReference>
<evidence type="ECO:0000313" key="3">
    <source>
        <dbReference type="EMBL" id="TDN87450.1"/>
    </source>
</evidence>
<dbReference type="Proteomes" id="UP000294737">
    <property type="component" value="Unassembled WGS sequence"/>
</dbReference>
<sequence>MLRRLVQTFLLFAAVILSSHAAGFSHAGWDALLKKHVVVLRGGQATQVDYAGFKTDRVTLTQYLSSTSGVGRADFDRWSKPEQLAFLINAYNAWTVELILSAYPDVSSIKDLGSFLQSPWKKRFIPLLGETRSLDDIEQGLIRGSGRYQEPRVHFAVNCASIGCPALRPEAYVAERLDAQLEDATQKFLSDRSRNRPEDDALKVSSIFKWYRGDFEQGWRGASSLGGFLALYREALGLPAETANRLAAGKMHIDFLPYDWRLNASSGKGG</sequence>
<comment type="caution">
    <text evidence="3">The sequence shown here is derived from an EMBL/GenBank/DDBJ whole genome shotgun (WGS) entry which is preliminary data.</text>
</comment>
<dbReference type="InterPro" id="IPR006869">
    <property type="entry name" value="DUF547"/>
</dbReference>